<gene>
    <name evidence="2" type="ORF">HNR50_003284</name>
</gene>
<protein>
    <submittedName>
        <fullName evidence="2">Putative NBD/HSP70 family sugar kinase</fullName>
    </submittedName>
</protein>
<dbReference type="RefSeq" id="WP_184747844.1">
    <property type="nucleotide sequence ID" value="NZ_JACHGJ010000007.1"/>
</dbReference>
<keyword evidence="2" id="KW-0808">Transferase</keyword>
<dbReference type="PANTHER" id="PTHR18964">
    <property type="entry name" value="ROK (REPRESSOR, ORF, KINASE) FAMILY"/>
    <property type="match status" value="1"/>
</dbReference>
<dbReference type="Gene3D" id="1.10.10.10">
    <property type="entry name" value="Winged helix-like DNA-binding domain superfamily/Winged helix DNA-binding domain"/>
    <property type="match status" value="1"/>
</dbReference>
<dbReference type="EMBL" id="JACHGJ010000007">
    <property type="protein sequence ID" value="MBB6481604.1"/>
    <property type="molecule type" value="Genomic_DNA"/>
</dbReference>
<proteinExistence type="inferred from homology"/>
<dbReference type="AlphaFoldDB" id="A0A841R8J1"/>
<dbReference type="GO" id="GO:0016301">
    <property type="term" value="F:kinase activity"/>
    <property type="evidence" value="ECO:0007669"/>
    <property type="project" value="UniProtKB-KW"/>
</dbReference>
<evidence type="ECO:0000313" key="2">
    <source>
        <dbReference type="EMBL" id="MBB6481604.1"/>
    </source>
</evidence>
<evidence type="ECO:0000256" key="1">
    <source>
        <dbReference type="ARBA" id="ARBA00006479"/>
    </source>
</evidence>
<dbReference type="Gene3D" id="3.30.420.40">
    <property type="match status" value="2"/>
</dbReference>
<comment type="caution">
    <text evidence="2">The sequence shown here is derived from an EMBL/GenBank/DDBJ whole genome shotgun (WGS) entry which is preliminary data.</text>
</comment>
<dbReference type="InterPro" id="IPR043129">
    <property type="entry name" value="ATPase_NBD"/>
</dbReference>
<dbReference type="Proteomes" id="UP000587760">
    <property type="component" value="Unassembled WGS sequence"/>
</dbReference>
<comment type="similarity">
    <text evidence="1">Belongs to the ROK (NagC/XylR) family.</text>
</comment>
<dbReference type="InterPro" id="IPR036388">
    <property type="entry name" value="WH-like_DNA-bd_sf"/>
</dbReference>
<dbReference type="InterPro" id="IPR000600">
    <property type="entry name" value="ROK"/>
</dbReference>
<name>A0A841R8J1_9SPIO</name>
<dbReference type="InterPro" id="IPR036390">
    <property type="entry name" value="WH_DNA-bd_sf"/>
</dbReference>
<reference evidence="2 3" key="1">
    <citation type="submission" date="2020-08" db="EMBL/GenBank/DDBJ databases">
        <title>Genomic Encyclopedia of Type Strains, Phase IV (KMG-IV): sequencing the most valuable type-strain genomes for metagenomic binning, comparative biology and taxonomic classification.</title>
        <authorList>
            <person name="Goeker M."/>
        </authorList>
    </citation>
    <scope>NUCLEOTIDE SEQUENCE [LARGE SCALE GENOMIC DNA]</scope>
    <source>
        <strain evidence="2 3">DSM 2461</strain>
    </source>
</reference>
<evidence type="ECO:0000313" key="3">
    <source>
        <dbReference type="Proteomes" id="UP000587760"/>
    </source>
</evidence>
<dbReference type="SUPFAM" id="SSF53067">
    <property type="entry name" value="Actin-like ATPase domain"/>
    <property type="match status" value="1"/>
</dbReference>
<dbReference type="PANTHER" id="PTHR18964:SF149">
    <property type="entry name" value="BIFUNCTIONAL UDP-N-ACETYLGLUCOSAMINE 2-EPIMERASE_N-ACETYLMANNOSAMINE KINASE"/>
    <property type="match status" value="1"/>
</dbReference>
<keyword evidence="2" id="KW-0418">Kinase</keyword>
<organism evidence="2 3">
    <name type="scientific">Spirochaeta isovalerica</name>
    <dbReference type="NCBI Taxonomy" id="150"/>
    <lineage>
        <taxon>Bacteria</taxon>
        <taxon>Pseudomonadati</taxon>
        <taxon>Spirochaetota</taxon>
        <taxon>Spirochaetia</taxon>
        <taxon>Spirochaetales</taxon>
        <taxon>Spirochaetaceae</taxon>
        <taxon>Spirochaeta</taxon>
    </lineage>
</organism>
<dbReference type="SUPFAM" id="SSF46785">
    <property type="entry name" value="Winged helix' DNA-binding domain"/>
    <property type="match status" value="1"/>
</dbReference>
<sequence length="389" mass="44425">MKINNSKVRSQYNLLRVLRAIWLNHGISRIELCRKFDMDKATMSSVTAHLIELNLVEEVEPQNLKIKPGRKPIGLGVQGDFGFVAGIEFHIYGIRAVLKDMHSRTVFSSDFPFDVRHSNIKEEFLNVYGILRKELGEKRLLGIGVAIPGVVNHEEAIILKSAKMGIEEEPYCFGEEVFSELDVPCFIDNDANCCARGILADHREEGYSNFLYCHINYYENRKIEDNNESLGIGFGIVINEKLYYGPEFTAGEFQTIEYNPERVNQLNLTSRELDLYGKDAELQKRVFYHLASHIAMFVNVFNFKHLFLGGDLPSHISDLEGLFREVIDKNWLYKNQRDCGIHLMSRDEMSPALGAAGMFLDQLFTVPELEHSRGALIWQGIFGDGLVDY</sequence>
<keyword evidence="3" id="KW-1185">Reference proteome</keyword>
<dbReference type="Pfam" id="PF00480">
    <property type="entry name" value="ROK"/>
    <property type="match status" value="1"/>
</dbReference>
<accession>A0A841R8J1</accession>